<dbReference type="Proteomes" id="UP000280792">
    <property type="component" value="Unassembled WGS sequence"/>
</dbReference>
<name>A0A3P3VPW5_9GAMM</name>
<sequence length="124" mass="14051">MINHIQRVFELISQGHFATIVYQGQRLSDAELNALAYMVEHRDPPSFAIPELNRALGLKSFDAEPVSHLLAQLSSSCIEITLPEKRQHIELISRYSIRPPKVICEFPAAFIELVTTGDLNRRPN</sequence>
<gene>
    <name evidence="1" type="ORF">D0544_06995</name>
</gene>
<dbReference type="AlphaFoldDB" id="A0A3P3VPW5"/>
<accession>A0A3P3VPW5</accession>
<dbReference type="RefSeq" id="WP_125015261.1">
    <property type="nucleotide sequence ID" value="NZ_QWEZ01000001.1"/>
</dbReference>
<reference evidence="1 2" key="2">
    <citation type="submission" date="2018-12" db="EMBL/GenBank/DDBJ databases">
        <title>Simiduia agarivorans gen. nov., sp. nov., a marine, agarolytic bacterium isolated from shallow coastal water from Keelung, Taiwan.</title>
        <authorList>
            <person name="Shieh W.Y."/>
        </authorList>
    </citation>
    <scope>NUCLEOTIDE SEQUENCE [LARGE SCALE GENOMIC DNA]</scope>
    <source>
        <strain evidence="1 2">GTF-13</strain>
    </source>
</reference>
<evidence type="ECO:0000313" key="2">
    <source>
        <dbReference type="Proteomes" id="UP000280792"/>
    </source>
</evidence>
<keyword evidence="2" id="KW-1185">Reference proteome</keyword>
<protein>
    <submittedName>
        <fullName evidence="1">Uncharacterized protein</fullName>
    </submittedName>
</protein>
<comment type="caution">
    <text evidence="1">The sequence shown here is derived from an EMBL/GenBank/DDBJ whole genome shotgun (WGS) entry which is preliminary data.</text>
</comment>
<dbReference type="EMBL" id="QWEZ01000001">
    <property type="protein sequence ID" value="RRJ84831.1"/>
    <property type="molecule type" value="Genomic_DNA"/>
</dbReference>
<evidence type="ECO:0000313" key="1">
    <source>
        <dbReference type="EMBL" id="RRJ84831.1"/>
    </source>
</evidence>
<organism evidence="1 2">
    <name type="scientific">Aestuariirhabdus litorea</name>
    <dbReference type="NCBI Taxonomy" id="2528527"/>
    <lineage>
        <taxon>Bacteria</taxon>
        <taxon>Pseudomonadati</taxon>
        <taxon>Pseudomonadota</taxon>
        <taxon>Gammaproteobacteria</taxon>
        <taxon>Oceanospirillales</taxon>
        <taxon>Aestuariirhabdaceae</taxon>
        <taxon>Aestuariirhabdus</taxon>
    </lineage>
</organism>
<reference evidence="1 2" key="1">
    <citation type="submission" date="2018-08" db="EMBL/GenBank/DDBJ databases">
        <authorList>
            <person name="Khan S.A."/>
        </authorList>
    </citation>
    <scope>NUCLEOTIDE SEQUENCE [LARGE SCALE GENOMIC DNA]</scope>
    <source>
        <strain evidence="1 2">GTF-13</strain>
    </source>
</reference>
<proteinExistence type="predicted"/>